<evidence type="ECO:0000313" key="2">
    <source>
        <dbReference type="EMBL" id="EDQ03432.1"/>
    </source>
</evidence>
<reference evidence="2 3" key="1">
    <citation type="submission" date="2007-11" db="EMBL/GenBank/DDBJ databases">
        <authorList>
            <person name="Wagner-Dobler I."/>
            <person name="Ferriera S."/>
            <person name="Johnson J."/>
            <person name="Kravitz S."/>
            <person name="Beeson K."/>
            <person name="Sutton G."/>
            <person name="Rogers Y.-H."/>
            <person name="Friedman R."/>
            <person name="Frazier M."/>
            <person name="Venter J.C."/>
        </authorList>
    </citation>
    <scope>NUCLEOTIDE SEQUENCE [LARGE SCALE GENOMIC DNA]</scope>
    <source>
        <strain evidence="2 3">HEL-45</strain>
    </source>
</reference>
<gene>
    <name evidence="2" type="ORF">OIHEL45_16696</name>
</gene>
<name>A0ABM9X1W2_9RHOB</name>
<evidence type="ECO:0000256" key="1">
    <source>
        <dbReference type="SAM" id="MobiDB-lite"/>
    </source>
</evidence>
<sequence>MTQAIALAVVQETIAARHPSKSIELSAQVHHIRHDDVAFIDVYGCDNAEERRSIRTEAVMLLRDLGIHVELIGNHDVFTISPDFSDPATLRDCRSRLAKQYGTTKREQIRNDIELAILSDPTPAGYVYVDFEGISPRILARTEDKATFVAYADRILSIFRALHGEFRADPALSMRGMTFSINTTVVSNEQRAAARRALTVRLAEAGYSKEQVEQLIPPSQVGVETISEYAMRILGDDPPPPPRIPKPRRRSQPPRSRPPNDVT</sequence>
<organism evidence="2 3">
    <name type="scientific">Sulfitobacter indolifex HEL-45</name>
    <dbReference type="NCBI Taxonomy" id="391624"/>
    <lineage>
        <taxon>Bacteria</taxon>
        <taxon>Pseudomonadati</taxon>
        <taxon>Pseudomonadota</taxon>
        <taxon>Alphaproteobacteria</taxon>
        <taxon>Rhodobacterales</taxon>
        <taxon>Roseobacteraceae</taxon>
        <taxon>Sulfitobacter</taxon>
    </lineage>
</organism>
<dbReference type="Proteomes" id="UP000003257">
    <property type="component" value="Unassembled WGS sequence"/>
</dbReference>
<accession>A0ABM9X1W2</accession>
<keyword evidence="3" id="KW-1185">Reference proteome</keyword>
<evidence type="ECO:0000313" key="3">
    <source>
        <dbReference type="Proteomes" id="UP000003257"/>
    </source>
</evidence>
<dbReference type="EMBL" id="ABID01000017">
    <property type="protein sequence ID" value="EDQ03432.1"/>
    <property type="molecule type" value="Genomic_DNA"/>
</dbReference>
<comment type="caution">
    <text evidence="2">The sequence shown here is derived from an EMBL/GenBank/DDBJ whole genome shotgun (WGS) entry which is preliminary data.</text>
</comment>
<dbReference type="RefSeq" id="WP_007120964.1">
    <property type="nucleotide sequence ID" value="NZ_ABID01000017.1"/>
</dbReference>
<feature type="region of interest" description="Disordered" evidence="1">
    <location>
        <begin position="232"/>
        <end position="263"/>
    </location>
</feature>
<proteinExistence type="predicted"/>
<protein>
    <submittedName>
        <fullName evidence="2">Uncharacterized protein</fullName>
    </submittedName>
</protein>